<dbReference type="InterPro" id="IPR025641">
    <property type="entry name" value="DUF4340"/>
</dbReference>
<protein>
    <recommendedName>
        <fullName evidence="1">DUF4340 domain-containing protein</fullName>
    </recommendedName>
</protein>
<feature type="domain" description="DUF4340" evidence="1">
    <location>
        <begin position="68"/>
        <end position="146"/>
    </location>
</feature>
<dbReference type="EMBL" id="BMJA01000005">
    <property type="protein sequence ID" value="GGA48985.1"/>
    <property type="molecule type" value="Genomic_DNA"/>
</dbReference>
<dbReference type="RefSeq" id="WP_188797636.1">
    <property type="nucleotide sequence ID" value="NZ_BMJA01000005.1"/>
</dbReference>
<dbReference type="Pfam" id="PF14238">
    <property type="entry name" value="DUF4340"/>
    <property type="match status" value="1"/>
</dbReference>
<accession>A0ABQ1GS45</accession>
<name>A0ABQ1GS45_9GAMM</name>
<proteinExistence type="predicted"/>
<evidence type="ECO:0000313" key="2">
    <source>
        <dbReference type="EMBL" id="GGA48985.1"/>
    </source>
</evidence>
<dbReference type="Proteomes" id="UP000620046">
    <property type="component" value="Unassembled WGS sequence"/>
</dbReference>
<organism evidence="2 3">
    <name type="scientific">Dyella nitratireducens</name>
    <dbReference type="NCBI Taxonomy" id="1849580"/>
    <lineage>
        <taxon>Bacteria</taxon>
        <taxon>Pseudomonadati</taxon>
        <taxon>Pseudomonadota</taxon>
        <taxon>Gammaproteobacteria</taxon>
        <taxon>Lysobacterales</taxon>
        <taxon>Rhodanobacteraceae</taxon>
        <taxon>Dyella</taxon>
    </lineage>
</organism>
<keyword evidence="3" id="KW-1185">Reference proteome</keyword>
<reference evidence="3" key="1">
    <citation type="journal article" date="2019" name="Int. J. Syst. Evol. Microbiol.">
        <title>The Global Catalogue of Microorganisms (GCM) 10K type strain sequencing project: providing services to taxonomists for standard genome sequencing and annotation.</title>
        <authorList>
            <consortium name="The Broad Institute Genomics Platform"/>
            <consortium name="The Broad Institute Genome Sequencing Center for Infectious Disease"/>
            <person name="Wu L."/>
            <person name="Ma J."/>
        </authorList>
    </citation>
    <scope>NUCLEOTIDE SEQUENCE [LARGE SCALE GENOMIC DNA]</scope>
    <source>
        <strain evidence="3">CGMCC 1.15439</strain>
    </source>
</reference>
<evidence type="ECO:0000313" key="3">
    <source>
        <dbReference type="Proteomes" id="UP000620046"/>
    </source>
</evidence>
<evidence type="ECO:0000259" key="1">
    <source>
        <dbReference type="Pfam" id="PF14238"/>
    </source>
</evidence>
<gene>
    <name evidence="2" type="ORF">GCM10010981_42840</name>
</gene>
<comment type="caution">
    <text evidence="2">The sequence shown here is derived from an EMBL/GenBank/DDBJ whole genome shotgun (WGS) entry which is preliminary data.</text>
</comment>
<sequence length="164" mass="18156">MKRGLQRQLWLLITVIVLLVAAWWQVSSDRASAPGTLLPIAPDKITQVTLGMGNAPAEHYVKRDEHWWRVDQATSTRADNMRLAELLRIAAAPVQSWQPANSYDLAKIGLTPPQATLALNDETLRFGTMTAIGHNVYVQVGERVGIVSLRYMPRSAQSASIQAQ</sequence>